<dbReference type="HOGENOM" id="CLU_642778_0_0_1"/>
<dbReference type="EMBL" id="KN837137">
    <property type="protein sequence ID" value="KIJ41346.1"/>
    <property type="molecule type" value="Genomic_DNA"/>
</dbReference>
<evidence type="ECO:0000313" key="2">
    <source>
        <dbReference type="EMBL" id="KIJ41346.1"/>
    </source>
</evidence>
<dbReference type="Proteomes" id="UP000054279">
    <property type="component" value="Unassembled WGS sequence"/>
</dbReference>
<feature type="region of interest" description="Disordered" evidence="1">
    <location>
        <begin position="36"/>
        <end position="78"/>
    </location>
</feature>
<organism evidence="2 3">
    <name type="scientific">Sphaerobolus stellatus (strain SS14)</name>
    <dbReference type="NCBI Taxonomy" id="990650"/>
    <lineage>
        <taxon>Eukaryota</taxon>
        <taxon>Fungi</taxon>
        <taxon>Dikarya</taxon>
        <taxon>Basidiomycota</taxon>
        <taxon>Agaricomycotina</taxon>
        <taxon>Agaricomycetes</taxon>
        <taxon>Phallomycetidae</taxon>
        <taxon>Geastrales</taxon>
        <taxon>Sphaerobolaceae</taxon>
        <taxon>Sphaerobolus</taxon>
    </lineage>
</organism>
<evidence type="ECO:0000313" key="3">
    <source>
        <dbReference type="Proteomes" id="UP000054279"/>
    </source>
</evidence>
<dbReference type="AlphaFoldDB" id="A0A0C9VTB7"/>
<feature type="compositionally biased region" description="Acidic residues" evidence="1">
    <location>
        <begin position="1"/>
        <end position="14"/>
    </location>
</feature>
<proteinExistence type="predicted"/>
<gene>
    <name evidence="2" type="ORF">M422DRAFT_255538</name>
</gene>
<feature type="compositionally biased region" description="Polar residues" evidence="1">
    <location>
        <begin position="61"/>
        <end position="73"/>
    </location>
</feature>
<dbReference type="PANTHER" id="PTHR35871">
    <property type="entry name" value="EXPRESSED PROTEIN"/>
    <property type="match status" value="1"/>
</dbReference>
<name>A0A0C9VTB7_SPHS4</name>
<dbReference type="PANTHER" id="PTHR35871:SF1">
    <property type="entry name" value="CXC1-LIKE CYSTEINE CLUSTER ASSOCIATED WITH KDZ TRANSPOSASES DOMAIN-CONTAINING PROTEIN"/>
    <property type="match status" value="1"/>
</dbReference>
<dbReference type="OrthoDB" id="6511194at2759"/>
<accession>A0A0C9VTB7</accession>
<feature type="region of interest" description="Disordered" evidence="1">
    <location>
        <begin position="1"/>
        <end position="23"/>
    </location>
</feature>
<sequence>MFEYVVESDDEEEIGTDKAMDGEITSEGELELLIRTLQDAQNAAQEEERQNNASRKRSKFYTGNSMRSQQQHALNRRQLESEGKTTFITQFFQSSKLQSMQETTPMLHTMSDGPEYEVIERPTIQQQVNEENILQDLDKDATLVETMTGQPLPVIEVEPPMPNEKLHDLLQTVRDYSLETATDATLALLTWQDFPALQQAKAKLSVKSKDKKIDVFFRARISAMVGALNLYLDSTLSYGWREASLLAAKASGHGVYHARCIRQWIHQFLTSGKLPLHQYGHSQSVLEDEDLSQAIQLHLQEKAKDGYIRAEDIVDFLSSPEMQEQFSHKKINITIRTARNWLHTLEWRYGKKPNGMYIDGHEREDVVAYRVEFLQRMKEYMKRMVVYDNDGNAINPQGFPVEGGPFRIILVTHDESTFYAYDRRKTVWFHPGAKPTPQPKGEGTSLMISDFLTSEWGRLVDGNE</sequence>
<evidence type="ECO:0000256" key="1">
    <source>
        <dbReference type="SAM" id="MobiDB-lite"/>
    </source>
</evidence>
<protein>
    <submittedName>
        <fullName evidence="2">Uncharacterized protein</fullName>
    </submittedName>
</protein>
<reference evidence="2 3" key="1">
    <citation type="submission" date="2014-06" db="EMBL/GenBank/DDBJ databases">
        <title>Evolutionary Origins and Diversification of the Mycorrhizal Mutualists.</title>
        <authorList>
            <consortium name="DOE Joint Genome Institute"/>
            <consortium name="Mycorrhizal Genomics Consortium"/>
            <person name="Kohler A."/>
            <person name="Kuo A."/>
            <person name="Nagy L.G."/>
            <person name="Floudas D."/>
            <person name="Copeland A."/>
            <person name="Barry K.W."/>
            <person name="Cichocki N."/>
            <person name="Veneault-Fourrey C."/>
            <person name="LaButti K."/>
            <person name="Lindquist E.A."/>
            <person name="Lipzen A."/>
            <person name="Lundell T."/>
            <person name="Morin E."/>
            <person name="Murat C."/>
            <person name="Riley R."/>
            <person name="Ohm R."/>
            <person name="Sun H."/>
            <person name="Tunlid A."/>
            <person name="Henrissat B."/>
            <person name="Grigoriev I.V."/>
            <person name="Hibbett D.S."/>
            <person name="Martin F."/>
        </authorList>
    </citation>
    <scope>NUCLEOTIDE SEQUENCE [LARGE SCALE GENOMIC DNA]</scope>
    <source>
        <strain evidence="2 3">SS14</strain>
    </source>
</reference>
<keyword evidence="3" id="KW-1185">Reference proteome</keyword>